<dbReference type="PANTHER" id="PTHR48048:SF83">
    <property type="entry name" value="GLYCOSYLTRANSFERASE"/>
    <property type="match status" value="1"/>
</dbReference>
<dbReference type="SUPFAM" id="SSF53756">
    <property type="entry name" value="UDP-Glycosyltransferase/glycogen phosphorylase"/>
    <property type="match status" value="1"/>
</dbReference>
<dbReference type="GO" id="GO:0035251">
    <property type="term" value="F:UDP-glucosyltransferase activity"/>
    <property type="evidence" value="ECO:0007669"/>
    <property type="project" value="InterPro"/>
</dbReference>
<evidence type="ECO:0000313" key="2">
    <source>
        <dbReference type="Proteomes" id="UP000289738"/>
    </source>
</evidence>
<organism evidence="1 2">
    <name type="scientific">Arachis hypogaea</name>
    <name type="common">Peanut</name>
    <dbReference type="NCBI Taxonomy" id="3818"/>
    <lineage>
        <taxon>Eukaryota</taxon>
        <taxon>Viridiplantae</taxon>
        <taxon>Streptophyta</taxon>
        <taxon>Embryophyta</taxon>
        <taxon>Tracheophyta</taxon>
        <taxon>Spermatophyta</taxon>
        <taxon>Magnoliopsida</taxon>
        <taxon>eudicotyledons</taxon>
        <taxon>Gunneridae</taxon>
        <taxon>Pentapetalae</taxon>
        <taxon>rosids</taxon>
        <taxon>fabids</taxon>
        <taxon>Fabales</taxon>
        <taxon>Fabaceae</taxon>
        <taxon>Papilionoideae</taxon>
        <taxon>50 kb inversion clade</taxon>
        <taxon>dalbergioids sensu lato</taxon>
        <taxon>Dalbergieae</taxon>
        <taxon>Pterocarpus clade</taxon>
        <taxon>Arachis</taxon>
    </lineage>
</organism>
<name>A0A445C7W3_ARAHY</name>
<comment type="caution">
    <text evidence="1">The sequence shown here is derived from an EMBL/GenBank/DDBJ whole genome shotgun (WGS) entry which is preliminary data.</text>
</comment>
<evidence type="ECO:0000313" key="1">
    <source>
        <dbReference type="EMBL" id="RYR46989.1"/>
    </source>
</evidence>
<dbReference type="EMBL" id="SDMP01000007">
    <property type="protein sequence ID" value="RYR46989.1"/>
    <property type="molecule type" value="Genomic_DNA"/>
</dbReference>
<dbReference type="AlphaFoldDB" id="A0A445C7W3"/>
<reference evidence="1 2" key="1">
    <citation type="submission" date="2019-01" db="EMBL/GenBank/DDBJ databases">
        <title>Sequencing of cultivated peanut Arachis hypogaea provides insights into genome evolution and oil improvement.</title>
        <authorList>
            <person name="Chen X."/>
        </authorList>
    </citation>
    <scope>NUCLEOTIDE SEQUENCE [LARGE SCALE GENOMIC DNA]</scope>
    <source>
        <strain evidence="2">cv. Fuhuasheng</strain>
        <tissue evidence="1">Leaves</tissue>
    </source>
</reference>
<gene>
    <name evidence="1" type="ORF">Ahy_A07g032884</name>
</gene>
<dbReference type="InterPro" id="IPR050481">
    <property type="entry name" value="UDP-glycosyltransf_plant"/>
</dbReference>
<accession>A0A445C7W3</accession>
<dbReference type="Proteomes" id="UP000289738">
    <property type="component" value="Chromosome A07"/>
</dbReference>
<proteinExistence type="predicted"/>
<keyword evidence="2" id="KW-1185">Reference proteome</keyword>
<sequence length="192" mass="21006">MIDVGKEFSIPSYLLMPTNAGFLSLDVFNDSDPDLLILGISKLVPSAVLTDALLNKDGGYVACYKLAQSFKGSKGIINTFSEIEQHSIDALSKSQTPPIYAIGPLIDLKGHPNSNVDQAQCGSILKWLDEQPSCSVIFLGSFGPYQTREIALALQHCGDRFLWTMCSAPMWAMRSPQLTKVNDKSNFPEGFL</sequence>
<protein>
    <submittedName>
        <fullName evidence="1">Uncharacterized protein</fullName>
    </submittedName>
</protein>
<dbReference type="PANTHER" id="PTHR48048">
    <property type="entry name" value="GLYCOSYLTRANSFERASE"/>
    <property type="match status" value="1"/>
</dbReference>
<dbReference type="Gene3D" id="3.40.50.2000">
    <property type="entry name" value="Glycogen Phosphorylase B"/>
    <property type="match status" value="2"/>
</dbReference>